<keyword evidence="3" id="KW-0804">Transcription</keyword>
<evidence type="ECO:0000259" key="4">
    <source>
        <dbReference type="PROSITE" id="PS50956"/>
    </source>
</evidence>
<organism evidence="5 6">
    <name type="scientific">Microbacterium immunditiarum</name>
    <dbReference type="NCBI Taxonomy" id="337480"/>
    <lineage>
        <taxon>Bacteria</taxon>
        <taxon>Bacillati</taxon>
        <taxon>Actinomycetota</taxon>
        <taxon>Actinomycetes</taxon>
        <taxon>Micrococcales</taxon>
        <taxon>Microbacteriaceae</taxon>
        <taxon>Microbacterium</taxon>
    </lineage>
</organism>
<dbReference type="AlphaFoldDB" id="A0A7Y9GL19"/>
<evidence type="ECO:0000313" key="6">
    <source>
        <dbReference type="Proteomes" id="UP000576969"/>
    </source>
</evidence>
<dbReference type="InterPro" id="IPR019888">
    <property type="entry name" value="Tscrpt_reg_AsnC-like"/>
</dbReference>
<dbReference type="RefSeq" id="WP_179487168.1">
    <property type="nucleotide sequence ID" value="NZ_JACCBV010000001.1"/>
</dbReference>
<dbReference type="InterPro" id="IPR036390">
    <property type="entry name" value="WH_DNA-bd_sf"/>
</dbReference>
<dbReference type="InterPro" id="IPR002195">
    <property type="entry name" value="Dihydroorotase_CS"/>
</dbReference>
<dbReference type="InterPro" id="IPR011991">
    <property type="entry name" value="ArsR-like_HTH"/>
</dbReference>
<keyword evidence="2" id="KW-0238">DNA-binding</keyword>
<reference evidence="5 6" key="1">
    <citation type="submission" date="2020-07" db="EMBL/GenBank/DDBJ databases">
        <title>Sequencing the genomes of 1000 actinobacteria strains.</title>
        <authorList>
            <person name="Klenk H.-P."/>
        </authorList>
    </citation>
    <scope>NUCLEOTIDE SEQUENCE [LARGE SCALE GENOMIC DNA]</scope>
    <source>
        <strain evidence="5 6">DSM 24662</strain>
    </source>
</reference>
<dbReference type="CDD" id="cd00090">
    <property type="entry name" value="HTH_ARSR"/>
    <property type="match status" value="1"/>
</dbReference>
<dbReference type="PANTHER" id="PTHR30154">
    <property type="entry name" value="LEUCINE-RESPONSIVE REGULATORY PROTEIN"/>
    <property type="match status" value="1"/>
</dbReference>
<dbReference type="Proteomes" id="UP000576969">
    <property type="component" value="Unassembled WGS sequence"/>
</dbReference>
<dbReference type="InterPro" id="IPR000485">
    <property type="entry name" value="AsnC-type_HTH_dom"/>
</dbReference>
<name>A0A7Y9GL19_9MICO</name>
<accession>A0A7Y9GL19</accession>
<dbReference type="InterPro" id="IPR011008">
    <property type="entry name" value="Dimeric_a/b-barrel"/>
</dbReference>
<dbReference type="EMBL" id="JACCBV010000001">
    <property type="protein sequence ID" value="NYE18478.1"/>
    <property type="molecule type" value="Genomic_DNA"/>
</dbReference>
<dbReference type="Pfam" id="PF13404">
    <property type="entry name" value="HTH_AsnC-type"/>
    <property type="match status" value="1"/>
</dbReference>
<dbReference type="PANTHER" id="PTHR30154:SF53">
    <property type="entry name" value="HTH-TYPE TRANSCRIPTIONAL REGULATOR LRPC"/>
    <property type="match status" value="1"/>
</dbReference>
<protein>
    <submittedName>
        <fullName evidence="5">Lrp/AsnC family leucine-responsive transcriptional regulator</fullName>
    </submittedName>
</protein>
<dbReference type="InterPro" id="IPR036388">
    <property type="entry name" value="WH-like_DNA-bd_sf"/>
</dbReference>
<evidence type="ECO:0000256" key="2">
    <source>
        <dbReference type="ARBA" id="ARBA00023125"/>
    </source>
</evidence>
<evidence type="ECO:0000256" key="1">
    <source>
        <dbReference type="ARBA" id="ARBA00023015"/>
    </source>
</evidence>
<evidence type="ECO:0000256" key="3">
    <source>
        <dbReference type="ARBA" id="ARBA00023163"/>
    </source>
</evidence>
<dbReference type="GO" id="GO:0016812">
    <property type="term" value="F:hydrolase activity, acting on carbon-nitrogen (but not peptide) bonds, in cyclic amides"/>
    <property type="evidence" value="ECO:0007669"/>
    <property type="project" value="InterPro"/>
</dbReference>
<dbReference type="SUPFAM" id="SSF46785">
    <property type="entry name" value="Winged helix' DNA-binding domain"/>
    <property type="match status" value="1"/>
</dbReference>
<dbReference type="PROSITE" id="PS00482">
    <property type="entry name" value="DIHYDROOROTASE_1"/>
    <property type="match status" value="1"/>
</dbReference>
<dbReference type="Gene3D" id="3.30.70.920">
    <property type="match status" value="1"/>
</dbReference>
<evidence type="ECO:0000313" key="5">
    <source>
        <dbReference type="EMBL" id="NYE18478.1"/>
    </source>
</evidence>
<keyword evidence="1" id="KW-0805">Transcription regulation</keyword>
<dbReference type="GO" id="GO:0043200">
    <property type="term" value="P:response to amino acid"/>
    <property type="evidence" value="ECO:0007669"/>
    <property type="project" value="TreeGrafter"/>
</dbReference>
<dbReference type="GO" id="GO:0005829">
    <property type="term" value="C:cytosol"/>
    <property type="evidence" value="ECO:0007669"/>
    <property type="project" value="TreeGrafter"/>
</dbReference>
<proteinExistence type="predicted"/>
<dbReference type="Pfam" id="PF01037">
    <property type="entry name" value="AsnC_trans_reg"/>
    <property type="match status" value="1"/>
</dbReference>
<dbReference type="GO" id="GO:0043565">
    <property type="term" value="F:sequence-specific DNA binding"/>
    <property type="evidence" value="ECO:0007669"/>
    <property type="project" value="InterPro"/>
</dbReference>
<gene>
    <name evidence="5" type="ORF">BJ991_000506</name>
</gene>
<sequence>MDQLDERILAILVEDGRASFSGIGREVGLSTNAVAARVRRLERAGVIVGYRAVLGVDAPAGATGAIEAFIDVRLRADRDSEEFLEWARALSAVTDAAHVTGPYDYHLHIRVPDMAALDMLLRSLKKEGGAEQTHTRIALR</sequence>
<dbReference type="PROSITE" id="PS50956">
    <property type="entry name" value="HTH_ASNC_2"/>
    <property type="match status" value="1"/>
</dbReference>
<dbReference type="PRINTS" id="PR00033">
    <property type="entry name" value="HTHASNC"/>
</dbReference>
<dbReference type="Gene3D" id="1.10.10.10">
    <property type="entry name" value="Winged helix-like DNA-binding domain superfamily/Winged helix DNA-binding domain"/>
    <property type="match status" value="1"/>
</dbReference>
<dbReference type="InterPro" id="IPR019887">
    <property type="entry name" value="Tscrpt_reg_AsnC/Lrp_C"/>
</dbReference>
<keyword evidence="6" id="KW-1185">Reference proteome</keyword>
<dbReference type="SMART" id="SM00344">
    <property type="entry name" value="HTH_ASNC"/>
    <property type="match status" value="1"/>
</dbReference>
<dbReference type="SUPFAM" id="SSF54909">
    <property type="entry name" value="Dimeric alpha+beta barrel"/>
    <property type="match status" value="1"/>
</dbReference>
<feature type="domain" description="HTH asnC-type" evidence="4">
    <location>
        <begin position="1"/>
        <end position="63"/>
    </location>
</feature>
<comment type="caution">
    <text evidence="5">The sequence shown here is derived from an EMBL/GenBank/DDBJ whole genome shotgun (WGS) entry which is preliminary data.</text>
</comment>